<keyword evidence="2" id="KW-1185">Reference proteome</keyword>
<proteinExistence type="predicted"/>
<name>A0AAE3H5Q5_9BACT</name>
<dbReference type="AlphaFoldDB" id="A0AAE3H5Q5"/>
<sequence length="64" mass="7799">MYKGVFSEKENRARYRLHYVIRKEGFRLVTKNRTVYLKHSLAAKDSKSLSRLRREFGYAVQWEM</sequence>
<accession>A0AAE3H5Q5</accession>
<evidence type="ECO:0000313" key="2">
    <source>
        <dbReference type="Proteomes" id="UP001204144"/>
    </source>
</evidence>
<dbReference type="EMBL" id="RJUF01000174">
    <property type="protein sequence ID" value="MCP9764491.1"/>
    <property type="molecule type" value="Genomic_DNA"/>
</dbReference>
<gene>
    <name evidence="1" type="ORF">EGI31_16240</name>
</gene>
<protein>
    <submittedName>
        <fullName evidence="1">Uncharacterized protein</fullName>
    </submittedName>
</protein>
<organism evidence="1 2">
    <name type="scientific">Lacihabitans soyangensis</name>
    <dbReference type="NCBI Taxonomy" id="869394"/>
    <lineage>
        <taxon>Bacteria</taxon>
        <taxon>Pseudomonadati</taxon>
        <taxon>Bacteroidota</taxon>
        <taxon>Cytophagia</taxon>
        <taxon>Cytophagales</taxon>
        <taxon>Leadbetterellaceae</taxon>
        <taxon>Lacihabitans</taxon>
    </lineage>
</organism>
<dbReference type="Proteomes" id="UP001204144">
    <property type="component" value="Unassembled WGS sequence"/>
</dbReference>
<reference evidence="1 2" key="1">
    <citation type="submission" date="2018-11" db="EMBL/GenBank/DDBJ databases">
        <title>Novel bacteria species description.</title>
        <authorList>
            <person name="Han J.-H."/>
        </authorList>
    </citation>
    <scope>NUCLEOTIDE SEQUENCE [LARGE SCALE GENOMIC DNA]</scope>
    <source>
        <strain evidence="1 2">KCTC23259</strain>
    </source>
</reference>
<comment type="caution">
    <text evidence="1">The sequence shown here is derived from an EMBL/GenBank/DDBJ whole genome shotgun (WGS) entry which is preliminary data.</text>
</comment>
<evidence type="ECO:0000313" key="1">
    <source>
        <dbReference type="EMBL" id="MCP9764491.1"/>
    </source>
</evidence>